<dbReference type="Proteomes" id="UP000234341">
    <property type="component" value="Unassembled WGS sequence"/>
</dbReference>
<comment type="caution">
    <text evidence="1">The sequence shown here is derived from an EMBL/GenBank/DDBJ whole genome shotgun (WGS) entry which is preliminary data.</text>
</comment>
<name>A0A2N5CGG7_9BURK</name>
<gene>
    <name evidence="1" type="ORF">CYJ10_06355</name>
</gene>
<evidence type="ECO:0000313" key="2">
    <source>
        <dbReference type="Proteomes" id="UP000234341"/>
    </source>
</evidence>
<dbReference type="AlphaFoldDB" id="A0A2N5CGG7"/>
<accession>A0A2N5CGG7</accession>
<evidence type="ECO:0000313" key="1">
    <source>
        <dbReference type="EMBL" id="PLQ01304.1"/>
    </source>
</evidence>
<proteinExistence type="predicted"/>
<dbReference type="EMBL" id="PJRP01000002">
    <property type="protein sequence ID" value="PLQ01304.1"/>
    <property type="molecule type" value="Genomic_DNA"/>
</dbReference>
<protein>
    <submittedName>
        <fullName evidence="1">Uncharacterized protein</fullName>
    </submittedName>
</protein>
<organism evidence="1 2">
    <name type="scientific">Cupriavidus pauculus</name>
    <dbReference type="NCBI Taxonomy" id="82633"/>
    <lineage>
        <taxon>Bacteria</taxon>
        <taxon>Pseudomonadati</taxon>
        <taxon>Pseudomonadota</taxon>
        <taxon>Betaproteobacteria</taxon>
        <taxon>Burkholderiales</taxon>
        <taxon>Burkholderiaceae</taxon>
        <taxon>Cupriavidus</taxon>
    </lineage>
</organism>
<reference evidence="1 2" key="1">
    <citation type="submission" date="2017-12" db="EMBL/GenBank/DDBJ databases">
        <title>Genome sequence of the active heterotrophic nitrifier-denitrifier, Cupriavidus pauculus UM1.</title>
        <authorList>
            <person name="Putonti C."/>
            <person name="Castignetti D."/>
        </authorList>
    </citation>
    <scope>NUCLEOTIDE SEQUENCE [LARGE SCALE GENOMIC DNA]</scope>
    <source>
        <strain evidence="1 2">UM1</strain>
    </source>
</reference>
<sequence length="61" mass="6609">MMATANRIAERIAARRADRIAARRMDAWQAESMARATTVTVAVVATGRATDTARCRTSAMP</sequence>